<dbReference type="PANTHER" id="PTHR43853:SF8">
    <property type="entry name" value="3-KETOACYL-COA THIOLASE, PEROXISOMAL"/>
    <property type="match status" value="1"/>
</dbReference>
<dbReference type="EC" id="2.3.1.16" evidence="10"/>
<keyword evidence="4 13" id="KW-0808">Transferase</keyword>
<evidence type="ECO:0000256" key="14">
    <source>
        <dbReference type="SAM" id="MobiDB-lite"/>
    </source>
</evidence>
<evidence type="ECO:0000256" key="4">
    <source>
        <dbReference type="ARBA" id="ARBA00022679"/>
    </source>
</evidence>
<feature type="active site" description="Proton acceptor" evidence="12">
    <location>
        <position position="372"/>
    </location>
</feature>
<dbReference type="SUPFAM" id="SSF53901">
    <property type="entry name" value="Thiolase-like"/>
    <property type="match status" value="2"/>
</dbReference>
<evidence type="ECO:0000259" key="16">
    <source>
        <dbReference type="Pfam" id="PF02803"/>
    </source>
</evidence>
<dbReference type="Gene3D" id="3.40.47.10">
    <property type="match status" value="2"/>
</dbReference>
<feature type="region of interest" description="Disordered" evidence="14">
    <location>
        <begin position="1"/>
        <end position="24"/>
    </location>
</feature>
<dbReference type="Pfam" id="PF02803">
    <property type="entry name" value="Thiolase_C"/>
    <property type="match status" value="1"/>
</dbReference>
<proteinExistence type="inferred from homology"/>
<keyword evidence="8" id="KW-0576">Peroxisome</keyword>
<organism evidence="17 18">
    <name type="scientific">Geotrichum candidum</name>
    <name type="common">Oospora lactis</name>
    <name type="synonym">Dipodascus geotrichum</name>
    <dbReference type="NCBI Taxonomy" id="1173061"/>
    <lineage>
        <taxon>Eukaryota</taxon>
        <taxon>Fungi</taxon>
        <taxon>Dikarya</taxon>
        <taxon>Ascomycota</taxon>
        <taxon>Saccharomycotina</taxon>
        <taxon>Dipodascomycetes</taxon>
        <taxon>Dipodascales</taxon>
        <taxon>Dipodascaceae</taxon>
        <taxon>Geotrichum</taxon>
    </lineage>
</organism>
<dbReference type="Pfam" id="PF00108">
    <property type="entry name" value="Thiolase_N"/>
    <property type="match status" value="1"/>
</dbReference>
<evidence type="ECO:0000256" key="9">
    <source>
        <dbReference type="ARBA" id="ARBA00023315"/>
    </source>
</evidence>
<dbReference type="CDD" id="cd00751">
    <property type="entry name" value="thiolase"/>
    <property type="match status" value="1"/>
</dbReference>
<evidence type="ECO:0000313" key="17">
    <source>
        <dbReference type="EMBL" id="CDO55453.1"/>
    </source>
</evidence>
<evidence type="ECO:0000256" key="2">
    <source>
        <dbReference type="ARBA" id="ARBA00004872"/>
    </source>
</evidence>
<dbReference type="PROSITE" id="PS00737">
    <property type="entry name" value="THIOLASE_2"/>
    <property type="match status" value="1"/>
</dbReference>
<feature type="active site" description="Proton acceptor" evidence="12">
    <location>
        <position position="402"/>
    </location>
</feature>
<dbReference type="STRING" id="1173061.A0A0J9XDV0"/>
<evidence type="ECO:0000256" key="7">
    <source>
        <dbReference type="ARBA" id="ARBA00023098"/>
    </source>
</evidence>
<dbReference type="InterPro" id="IPR020613">
    <property type="entry name" value="Thiolase_CS"/>
</dbReference>
<dbReference type="InterPro" id="IPR020610">
    <property type="entry name" value="Thiolase_AS"/>
</dbReference>
<reference evidence="17" key="1">
    <citation type="submission" date="2014-03" db="EMBL/GenBank/DDBJ databases">
        <authorList>
            <person name="Casaregola S."/>
        </authorList>
    </citation>
    <scope>NUCLEOTIDE SEQUENCE [LARGE SCALE GENOMIC DNA]</scope>
    <source>
        <strain evidence="17">CLIB 918</strain>
    </source>
</reference>
<accession>A0A0J9XDV0</accession>
<evidence type="ECO:0000256" key="3">
    <source>
        <dbReference type="ARBA" id="ARBA00010982"/>
    </source>
</evidence>
<comment type="pathway">
    <text evidence="2">Lipid metabolism; fatty acid metabolism.</text>
</comment>
<evidence type="ECO:0000256" key="11">
    <source>
        <dbReference type="ARBA" id="ARBA00047605"/>
    </source>
</evidence>
<keyword evidence="9 13" id="KW-0012">Acyltransferase</keyword>
<gene>
    <name evidence="17" type="ORF">BN980_GECA11s01451g</name>
</gene>
<feature type="active site" description="Acyl-thioester intermediate" evidence="12">
    <location>
        <position position="117"/>
    </location>
</feature>
<dbReference type="InterPro" id="IPR020615">
    <property type="entry name" value="Thiolase_acyl_enz_int_AS"/>
</dbReference>
<dbReference type="NCBIfam" id="TIGR01930">
    <property type="entry name" value="AcCoA-C-Actrans"/>
    <property type="match status" value="1"/>
</dbReference>
<dbReference type="InterPro" id="IPR020616">
    <property type="entry name" value="Thiolase_N"/>
</dbReference>
<keyword evidence="6" id="KW-0809">Transit peptide</keyword>
<dbReference type="GO" id="GO:0005777">
    <property type="term" value="C:peroxisome"/>
    <property type="evidence" value="ECO:0007669"/>
    <property type="project" value="UniProtKB-SubCell"/>
</dbReference>
<dbReference type="InterPro" id="IPR020617">
    <property type="entry name" value="Thiolase_C"/>
</dbReference>
<dbReference type="GO" id="GO:0006635">
    <property type="term" value="P:fatty acid beta-oxidation"/>
    <property type="evidence" value="ECO:0007669"/>
    <property type="project" value="TreeGrafter"/>
</dbReference>
<sequence>MERLSQLSNQISPNATSSAAIDQLSQKHPDDVVITAAYRTAHTKGGKGAFKDTTSAELIAELLKGLLERSKIDASLIGDVVVGNVLNPGSGATEHRAAALYAGIPHSVPFVALNRQCSSGLMAVNDVALKIRGGQIDIGIGAGVESMSNNYGPNSVGTFPESFKKVADAAKCQIPMGITSENVATKYHITREAQDEFAANSYRKAAEAQDKGLFKEEIIPIKATVIDANDNAKEVIVDKDDGIRRGVTKESLGKIKPAFSKTGSTHAGNASQISDGAGAVLLMRRSVAEKLGQPILGKFVHARTVGVPPEIMGVGPAYAIPAVLKDVGLTVDDVDIYEINEAFASQALFSIHEAKIDINKVNPKGGAIAFGHPLGATGARQISTLLTELRRTGKKIGVTSMCIGTGMGAASVIVAE</sequence>
<feature type="domain" description="Thiolase N-terminal" evidence="15">
    <location>
        <begin position="32"/>
        <end position="286"/>
    </location>
</feature>
<evidence type="ECO:0000256" key="10">
    <source>
        <dbReference type="ARBA" id="ARBA00024073"/>
    </source>
</evidence>
<dbReference type="AlphaFoldDB" id="A0A0J9XDV0"/>
<comment type="caution">
    <text evidence="17">The sequence shown here is derived from an EMBL/GenBank/DDBJ whole genome shotgun (WGS) entry which is preliminary data.</text>
</comment>
<protein>
    <recommendedName>
        <fullName evidence="10">acetyl-CoA C-acyltransferase</fullName>
        <ecNumber evidence="10">2.3.1.16</ecNumber>
    </recommendedName>
</protein>
<dbReference type="EMBL" id="CCBN010000011">
    <property type="protein sequence ID" value="CDO55453.1"/>
    <property type="molecule type" value="Genomic_DNA"/>
</dbReference>
<dbReference type="Proteomes" id="UP000242525">
    <property type="component" value="Unassembled WGS sequence"/>
</dbReference>
<dbReference type="InterPro" id="IPR002155">
    <property type="entry name" value="Thiolase"/>
</dbReference>
<keyword evidence="18" id="KW-1185">Reference proteome</keyword>
<dbReference type="InterPro" id="IPR016039">
    <property type="entry name" value="Thiolase-like"/>
</dbReference>
<comment type="subcellular location">
    <subcellularLocation>
        <location evidence="1">Peroxisome</location>
    </subcellularLocation>
</comment>
<evidence type="ECO:0000256" key="1">
    <source>
        <dbReference type="ARBA" id="ARBA00004275"/>
    </source>
</evidence>
<dbReference type="PIRSF" id="PIRSF000429">
    <property type="entry name" value="Ac-CoA_Ac_transf"/>
    <property type="match status" value="1"/>
</dbReference>
<evidence type="ECO:0000256" key="5">
    <source>
        <dbReference type="ARBA" id="ARBA00022832"/>
    </source>
</evidence>
<comment type="catalytic activity">
    <reaction evidence="11">
        <text>an acyl-CoA + acetyl-CoA = a 3-oxoacyl-CoA + CoA</text>
        <dbReference type="Rhea" id="RHEA:21564"/>
        <dbReference type="ChEBI" id="CHEBI:57287"/>
        <dbReference type="ChEBI" id="CHEBI:57288"/>
        <dbReference type="ChEBI" id="CHEBI:58342"/>
        <dbReference type="ChEBI" id="CHEBI:90726"/>
        <dbReference type="EC" id="2.3.1.16"/>
    </reaction>
</comment>
<name>A0A0J9XDV0_GEOCN</name>
<evidence type="ECO:0000256" key="13">
    <source>
        <dbReference type="RuleBase" id="RU003557"/>
    </source>
</evidence>
<keyword evidence="5" id="KW-0276">Fatty acid metabolism</keyword>
<evidence type="ECO:0000256" key="6">
    <source>
        <dbReference type="ARBA" id="ARBA00022946"/>
    </source>
</evidence>
<feature type="domain" description="Thiolase C-terminal" evidence="16">
    <location>
        <begin position="295"/>
        <end position="414"/>
    </location>
</feature>
<comment type="similarity">
    <text evidence="3 13">Belongs to the thiolase-like superfamily. Thiolase family.</text>
</comment>
<evidence type="ECO:0000313" key="18">
    <source>
        <dbReference type="Proteomes" id="UP000242525"/>
    </source>
</evidence>
<dbReference type="PROSITE" id="PS00099">
    <property type="entry name" value="THIOLASE_3"/>
    <property type="match status" value="1"/>
</dbReference>
<dbReference type="PANTHER" id="PTHR43853">
    <property type="entry name" value="3-KETOACYL-COA THIOLASE, PEROXISOMAL"/>
    <property type="match status" value="1"/>
</dbReference>
<dbReference type="InterPro" id="IPR050215">
    <property type="entry name" value="Thiolase-like_sf_Thiolase"/>
</dbReference>
<evidence type="ECO:0000256" key="8">
    <source>
        <dbReference type="ARBA" id="ARBA00023140"/>
    </source>
</evidence>
<evidence type="ECO:0000256" key="12">
    <source>
        <dbReference type="PIRSR" id="PIRSR000429-1"/>
    </source>
</evidence>
<evidence type="ECO:0000259" key="15">
    <source>
        <dbReference type="Pfam" id="PF00108"/>
    </source>
</evidence>
<dbReference type="PROSITE" id="PS00098">
    <property type="entry name" value="THIOLASE_1"/>
    <property type="match status" value="1"/>
</dbReference>
<dbReference type="GO" id="GO:0003988">
    <property type="term" value="F:acetyl-CoA C-acyltransferase activity"/>
    <property type="evidence" value="ECO:0007669"/>
    <property type="project" value="UniProtKB-EC"/>
</dbReference>
<dbReference type="GO" id="GO:0010124">
    <property type="term" value="P:phenylacetate catabolic process"/>
    <property type="evidence" value="ECO:0007669"/>
    <property type="project" value="TreeGrafter"/>
</dbReference>
<dbReference type="OrthoDB" id="5404651at2759"/>
<keyword evidence="7" id="KW-0443">Lipid metabolism</keyword>